<dbReference type="EMBL" id="JADEXN010000426">
    <property type="protein sequence ID" value="MBE9042750.1"/>
    <property type="molecule type" value="Genomic_DNA"/>
</dbReference>
<name>A0A928W3Y8_9CYAN</name>
<organism evidence="1 2">
    <name type="scientific">Zarconia navalis LEGE 11467</name>
    <dbReference type="NCBI Taxonomy" id="1828826"/>
    <lineage>
        <taxon>Bacteria</taxon>
        <taxon>Bacillati</taxon>
        <taxon>Cyanobacteriota</taxon>
        <taxon>Cyanophyceae</taxon>
        <taxon>Oscillatoriophycideae</taxon>
        <taxon>Oscillatoriales</taxon>
        <taxon>Oscillatoriales incertae sedis</taxon>
        <taxon>Zarconia</taxon>
        <taxon>Zarconia navalis</taxon>
    </lineage>
</organism>
<reference evidence="1" key="1">
    <citation type="submission" date="2020-10" db="EMBL/GenBank/DDBJ databases">
        <authorList>
            <person name="Castelo-Branco R."/>
            <person name="Eusebio N."/>
            <person name="Adriana R."/>
            <person name="Vieira A."/>
            <person name="Brugerolle De Fraissinette N."/>
            <person name="Rezende De Castro R."/>
            <person name="Schneider M.P."/>
            <person name="Vasconcelos V."/>
            <person name="Leao P.N."/>
        </authorList>
    </citation>
    <scope>NUCLEOTIDE SEQUENCE</scope>
    <source>
        <strain evidence="1">LEGE 11467</strain>
    </source>
</reference>
<dbReference type="Proteomes" id="UP000621799">
    <property type="component" value="Unassembled WGS sequence"/>
</dbReference>
<dbReference type="AlphaFoldDB" id="A0A928W3Y8"/>
<evidence type="ECO:0000313" key="2">
    <source>
        <dbReference type="Proteomes" id="UP000621799"/>
    </source>
</evidence>
<gene>
    <name evidence="1" type="ORF">IQ235_18480</name>
</gene>
<dbReference type="RefSeq" id="WP_264322898.1">
    <property type="nucleotide sequence ID" value="NZ_JADEXN010000426.1"/>
</dbReference>
<evidence type="ECO:0000313" key="1">
    <source>
        <dbReference type="EMBL" id="MBE9042750.1"/>
    </source>
</evidence>
<comment type="caution">
    <text evidence="1">The sequence shown here is derived from an EMBL/GenBank/DDBJ whole genome shotgun (WGS) entry which is preliminary data.</text>
</comment>
<keyword evidence="2" id="KW-1185">Reference proteome</keyword>
<proteinExistence type="predicted"/>
<accession>A0A928W3Y8</accession>
<sequence length="53" mass="6280">MSQIQTTSRITRTEQESLWQLMRSADRLNPEEIGQLQRVFDDLQKGFLRVELS</sequence>
<protein>
    <submittedName>
        <fullName evidence="1">Uncharacterized protein</fullName>
    </submittedName>
</protein>